<evidence type="ECO:0000313" key="14">
    <source>
        <dbReference type="Proteomes" id="UP000230970"/>
    </source>
</evidence>
<organism evidence="13 14">
    <name type="scientific">candidate division WWE3 bacterium CG_4_10_14_0_2_um_filter_42_8</name>
    <dbReference type="NCBI Taxonomy" id="1975074"/>
    <lineage>
        <taxon>Bacteria</taxon>
        <taxon>Katanobacteria</taxon>
    </lineage>
</organism>
<keyword evidence="3 11" id="KW-0813">Transport</keyword>
<evidence type="ECO:0000256" key="11">
    <source>
        <dbReference type="HAMAP-Rule" id="MF_01393"/>
    </source>
</evidence>
<comment type="subcellular location">
    <subcellularLocation>
        <location evidence="11 12">Cell membrane</location>
        <topology evidence="11 12">Multi-pass membrane protein</topology>
    </subcellularLocation>
    <subcellularLocation>
        <location evidence="1">Membrane</location>
        <topology evidence="1">Multi-pass membrane protein</topology>
    </subcellularLocation>
</comment>
<evidence type="ECO:0000256" key="7">
    <source>
        <dbReference type="ARBA" id="ARBA00022989"/>
    </source>
</evidence>
<comment type="caution">
    <text evidence="13">The sequence shown here is derived from an EMBL/GenBank/DDBJ whole genome shotgun (WGS) entry which is preliminary data.</text>
</comment>
<feature type="transmembrane region" description="Helical" evidence="11">
    <location>
        <begin position="76"/>
        <end position="104"/>
    </location>
</feature>
<keyword evidence="6 11" id="KW-0375">Hydrogen ion transport</keyword>
<feature type="transmembrane region" description="Helical" evidence="11">
    <location>
        <begin position="125"/>
        <end position="143"/>
    </location>
</feature>
<evidence type="ECO:0000256" key="5">
    <source>
        <dbReference type="ARBA" id="ARBA00022692"/>
    </source>
</evidence>
<feature type="transmembrane region" description="Helical" evidence="11">
    <location>
        <begin position="163"/>
        <end position="184"/>
    </location>
</feature>
<dbReference type="PANTHER" id="PTHR42823">
    <property type="entry name" value="ATP SYNTHASE SUBUNIT A, CHLOROPLASTIC"/>
    <property type="match status" value="1"/>
</dbReference>
<evidence type="ECO:0000256" key="8">
    <source>
        <dbReference type="ARBA" id="ARBA00023065"/>
    </source>
</evidence>
<feature type="transmembrane region" description="Helical" evidence="11">
    <location>
        <begin position="218"/>
        <end position="238"/>
    </location>
</feature>
<accession>A0A2M7TBE7</accession>
<keyword evidence="10 11" id="KW-0066">ATP synthesis</keyword>
<evidence type="ECO:0000256" key="12">
    <source>
        <dbReference type="RuleBase" id="RU000483"/>
    </source>
</evidence>
<dbReference type="Pfam" id="PF00119">
    <property type="entry name" value="ATP-synt_A"/>
    <property type="match status" value="1"/>
</dbReference>
<dbReference type="GO" id="GO:0046933">
    <property type="term" value="F:proton-transporting ATP synthase activity, rotational mechanism"/>
    <property type="evidence" value="ECO:0007669"/>
    <property type="project" value="UniProtKB-UniRule"/>
</dbReference>
<dbReference type="NCBIfam" id="TIGR01131">
    <property type="entry name" value="ATP_synt_6_or_A"/>
    <property type="match status" value="1"/>
</dbReference>
<sequence>MEISLAAESLFHIGPLAVTNSMVVSWAVGLFFIILSLFVYYGYSHLPTKLKITLEIILEGLMGLVEGVAGPKARDFFPLIATFFLYILFSNLTGIIPGVGTIGFHMELHGQERFIPILRGPTADLNTTLALAIVSVAAAQLYSIKYLGFKGWLSRFFNFKNPISFFMGILDIVTEFAKIISFSFRLFGNIFAGEVLLAVMLFLIPFIVPVPFIGLEIFVAFIQALVFSMLSLVFITVASERSQH</sequence>
<dbReference type="SUPFAM" id="SSF81336">
    <property type="entry name" value="F1F0 ATP synthase subunit A"/>
    <property type="match status" value="1"/>
</dbReference>
<comment type="similarity">
    <text evidence="2 11 12">Belongs to the ATPase A chain family.</text>
</comment>
<evidence type="ECO:0000256" key="3">
    <source>
        <dbReference type="ARBA" id="ARBA00022448"/>
    </source>
</evidence>
<dbReference type="PANTHER" id="PTHR42823:SF3">
    <property type="entry name" value="ATP SYNTHASE SUBUNIT A, CHLOROPLASTIC"/>
    <property type="match status" value="1"/>
</dbReference>
<evidence type="ECO:0000256" key="2">
    <source>
        <dbReference type="ARBA" id="ARBA00006810"/>
    </source>
</evidence>
<dbReference type="AlphaFoldDB" id="A0A2M7TBE7"/>
<evidence type="ECO:0000256" key="10">
    <source>
        <dbReference type="ARBA" id="ARBA00023310"/>
    </source>
</evidence>
<evidence type="ECO:0000256" key="4">
    <source>
        <dbReference type="ARBA" id="ARBA00022547"/>
    </source>
</evidence>
<dbReference type="HAMAP" id="MF_01393">
    <property type="entry name" value="ATP_synth_a_bact"/>
    <property type="match status" value="1"/>
</dbReference>
<dbReference type="PROSITE" id="PS00449">
    <property type="entry name" value="ATPASE_A"/>
    <property type="match status" value="1"/>
</dbReference>
<evidence type="ECO:0000256" key="1">
    <source>
        <dbReference type="ARBA" id="ARBA00004141"/>
    </source>
</evidence>
<dbReference type="GO" id="GO:0005886">
    <property type="term" value="C:plasma membrane"/>
    <property type="evidence" value="ECO:0007669"/>
    <property type="project" value="UniProtKB-SubCell"/>
</dbReference>
<dbReference type="GO" id="GO:0042777">
    <property type="term" value="P:proton motive force-driven plasma membrane ATP synthesis"/>
    <property type="evidence" value="ECO:0007669"/>
    <property type="project" value="TreeGrafter"/>
</dbReference>
<dbReference type="EMBL" id="PFNJ01000069">
    <property type="protein sequence ID" value="PIZ42453.1"/>
    <property type="molecule type" value="Genomic_DNA"/>
</dbReference>
<dbReference type="InterPro" id="IPR023011">
    <property type="entry name" value="ATP_synth_F0_asu_AS"/>
</dbReference>
<evidence type="ECO:0000256" key="9">
    <source>
        <dbReference type="ARBA" id="ARBA00023136"/>
    </source>
</evidence>
<dbReference type="GO" id="GO:0045259">
    <property type="term" value="C:proton-transporting ATP synthase complex"/>
    <property type="evidence" value="ECO:0007669"/>
    <property type="project" value="UniProtKB-KW"/>
</dbReference>
<dbReference type="InterPro" id="IPR000568">
    <property type="entry name" value="ATP_synth_F0_asu"/>
</dbReference>
<comment type="function">
    <text evidence="11 12">Key component of the proton channel; it plays a direct role in the translocation of protons across the membrane.</text>
</comment>
<dbReference type="Proteomes" id="UP000230970">
    <property type="component" value="Unassembled WGS sequence"/>
</dbReference>
<dbReference type="CDD" id="cd00310">
    <property type="entry name" value="ATP-synt_Fo_a_6"/>
    <property type="match status" value="1"/>
</dbReference>
<keyword evidence="7 11" id="KW-1133">Transmembrane helix</keyword>
<dbReference type="InterPro" id="IPR035908">
    <property type="entry name" value="F0_ATP_A_sf"/>
</dbReference>
<proteinExistence type="inferred from homology"/>
<keyword evidence="8 11" id="KW-0406">Ion transport</keyword>
<gene>
    <name evidence="11 13" type="primary">atpB</name>
    <name evidence="13" type="ORF">COY34_02805</name>
</gene>
<keyword evidence="11" id="KW-1003">Cell membrane</keyword>
<protein>
    <recommendedName>
        <fullName evidence="11 12">ATP synthase subunit a</fullName>
    </recommendedName>
    <alternativeName>
        <fullName evidence="11">ATP synthase F0 sector subunit a</fullName>
    </alternativeName>
    <alternativeName>
        <fullName evidence="11">F-ATPase subunit 6</fullName>
    </alternativeName>
</protein>
<keyword evidence="5 11" id="KW-0812">Transmembrane</keyword>
<keyword evidence="9 11" id="KW-0472">Membrane</keyword>
<keyword evidence="4 11" id="KW-0138">CF(0)</keyword>
<feature type="transmembrane region" description="Helical" evidence="11">
    <location>
        <begin position="191"/>
        <end position="212"/>
    </location>
</feature>
<name>A0A2M7TBE7_UNCKA</name>
<dbReference type="PRINTS" id="PR00123">
    <property type="entry name" value="ATPASEA"/>
</dbReference>
<reference evidence="14" key="1">
    <citation type="submission" date="2017-09" db="EMBL/GenBank/DDBJ databases">
        <title>Depth-based differentiation of microbial function through sediment-hosted aquifers and enrichment of novel symbionts in the deep terrestrial subsurface.</title>
        <authorList>
            <person name="Probst A.J."/>
            <person name="Ladd B."/>
            <person name="Jarett J.K."/>
            <person name="Geller-Mcgrath D.E."/>
            <person name="Sieber C.M.K."/>
            <person name="Emerson J.B."/>
            <person name="Anantharaman K."/>
            <person name="Thomas B.C."/>
            <person name="Malmstrom R."/>
            <person name="Stieglmeier M."/>
            <person name="Klingl A."/>
            <person name="Woyke T."/>
            <person name="Ryan C.M."/>
            <person name="Banfield J.F."/>
        </authorList>
    </citation>
    <scope>NUCLEOTIDE SEQUENCE [LARGE SCALE GENOMIC DNA]</scope>
</reference>
<dbReference type="Gene3D" id="1.20.120.220">
    <property type="entry name" value="ATP synthase, F0 complex, subunit A"/>
    <property type="match status" value="1"/>
</dbReference>
<evidence type="ECO:0000256" key="6">
    <source>
        <dbReference type="ARBA" id="ARBA00022781"/>
    </source>
</evidence>
<dbReference type="InterPro" id="IPR045082">
    <property type="entry name" value="ATP_syn_F0_a_bact/chloroplast"/>
</dbReference>
<evidence type="ECO:0000313" key="13">
    <source>
        <dbReference type="EMBL" id="PIZ42453.1"/>
    </source>
</evidence>
<feature type="transmembrane region" description="Helical" evidence="11">
    <location>
        <begin position="23"/>
        <end position="43"/>
    </location>
</feature>